<dbReference type="Proteomes" id="UP000003100">
    <property type="component" value="Unassembled WGS sequence"/>
</dbReference>
<proteinExistence type="predicted"/>
<protein>
    <submittedName>
        <fullName evidence="1">Uncharacterized protein</fullName>
    </submittedName>
</protein>
<dbReference type="AlphaFoldDB" id="C0CKB4"/>
<comment type="caution">
    <text evidence="1">The sequence shown here is derived from an EMBL/GenBank/DDBJ whole genome shotgun (WGS) entry which is preliminary data.</text>
</comment>
<dbReference type="EMBL" id="ACBZ01000063">
    <property type="protein sequence ID" value="EEG49780.1"/>
    <property type="molecule type" value="Genomic_DNA"/>
</dbReference>
<gene>
    <name evidence="1" type="ORF">RUMHYD_01284</name>
</gene>
<reference evidence="1 2" key="2">
    <citation type="submission" date="2009-02" db="EMBL/GenBank/DDBJ databases">
        <title>Draft genome sequence of Blautia hydrogenotrophica DSM 10507 (Ruminococcus hydrogenotrophicus DSM 10507).</title>
        <authorList>
            <person name="Sudarsanam P."/>
            <person name="Ley R."/>
            <person name="Guruge J."/>
            <person name="Turnbaugh P.J."/>
            <person name="Mahowald M."/>
            <person name="Liep D."/>
            <person name="Gordon J."/>
        </authorList>
    </citation>
    <scope>NUCLEOTIDE SEQUENCE [LARGE SCALE GENOMIC DNA]</scope>
    <source>
        <strain evidence="2">DSM 10507 / JCM 14656 / S5a33</strain>
    </source>
</reference>
<dbReference type="PATRIC" id="fig|476272.21.peg.2631"/>
<reference evidence="1 2" key="1">
    <citation type="submission" date="2009-01" db="EMBL/GenBank/DDBJ databases">
        <authorList>
            <person name="Fulton L."/>
            <person name="Clifton S."/>
            <person name="Fulton B."/>
            <person name="Xu J."/>
            <person name="Minx P."/>
            <person name="Pepin K.H."/>
            <person name="Johnson M."/>
            <person name="Bhonagiri V."/>
            <person name="Nash W.E."/>
            <person name="Mardis E.R."/>
            <person name="Wilson R.K."/>
        </authorList>
    </citation>
    <scope>NUCLEOTIDE SEQUENCE [LARGE SCALE GENOMIC DNA]</scope>
    <source>
        <strain evidence="2">DSM 10507 / JCM 14656 / S5a33</strain>
    </source>
</reference>
<evidence type="ECO:0000313" key="2">
    <source>
        <dbReference type="Proteomes" id="UP000003100"/>
    </source>
</evidence>
<evidence type="ECO:0000313" key="1">
    <source>
        <dbReference type="EMBL" id="EEG49780.1"/>
    </source>
</evidence>
<accession>C0CKB4</accession>
<name>C0CKB4_BLAHS</name>
<keyword evidence="2" id="KW-1185">Reference proteome</keyword>
<organism evidence="1 2">
    <name type="scientific">Blautia hydrogenotrophica (strain DSM 10507 / JCM 14656 / S5a33)</name>
    <name type="common">Ruminococcus hydrogenotrophicus</name>
    <dbReference type="NCBI Taxonomy" id="476272"/>
    <lineage>
        <taxon>Bacteria</taxon>
        <taxon>Bacillati</taxon>
        <taxon>Bacillota</taxon>
        <taxon>Clostridia</taxon>
        <taxon>Lachnospirales</taxon>
        <taxon>Lachnospiraceae</taxon>
        <taxon>Blautia</taxon>
    </lineage>
</organism>
<sequence length="39" mass="4577">MWNFRELAQGIQKRGVRKKETGCSLMEKTDSFSVFVQKL</sequence>
<dbReference type="HOGENOM" id="CLU_3305560_0_0_9"/>